<dbReference type="AlphaFoldDB" id="A0AAD3MIV1"/>
<name>A0AAD3MIV1_LATJO</name>
<dbReference type="InterPro" id="IPR022102">
    <property type="entry name" value="HJURP_C"/>
</dbReference>
<evidence type="ECO:0000313" key="6">
    <source>
        <dbReference type="Proteomes" id="UP001279410"/>
    </source>
</evidence>
<comment type="subcellular location">
    <subcellularLocation>
        <location evidence="1">Nucleus</location>
    </subcellularLocation>
</comment>
<feature type="domain" description="Holliday junction regulator protein family C-terminal" evidence="4">
    <location>
        <begin position="49"/>
        <end position="86"/>
    </location>
</feature>
<protein>
    <submittedName>
        <fullName evidence="5">Myocyte-specific enhancer factor 2A-like protein</fullName>
    </submittedName>
</protein>
<evidence type="ECO:0000256" key="3">
    <source>
        <dbReference type="ARBA" id="ARBA00023242"/>
    </source>
</evidence>
<evidence type="ECO:0000256" key="1">
    <source>
        <dbReference type="ARBA" id="ARBA00004123"/>
    </source>
</evidence>
<dbReference type="EMBL" id="BRZM01000022">
    <property type="protein sequence ID" value="GLD55587.1"/>
    <property type="molecule type" value="Genomic_DNA"/>
</dbReference>
<accession>A0AAD3MIV1</accession>
<keyword evidence="6" id="KW-1185">Reference proteome</keyword>
<evidence type="ECO:0000259" key="4">
    <source>
        <dbReference type="Pfam" id="PF12347"/>
    </source>
</evidence>
<dbReference type="GO" id="GO:0005634">
    <property type="term" value="C:nucleus"/>
    <property type="evidence" value="ECO:0007669"/>
    <property type="project" value="UniProtKB-SubCell"/>
</dbReference>
<dbReference type="Pfam" id="PF12347">
    <property type="entry name" value="HJURP_C"/>
    <property type="match status" value="1"/>
</dbReference>
<sequence length="147" mass="16517">MANHLWLNKLFNAPTPTWTKVLQKYTGTEPRKQDSSDIVEALNKKEHRGCDSPDAEASYVLTPNTEEKYKKINEEFDNMMKSHKIVAYKGASDLALQNGSGSAHLVETVWEDHPTKSPPLIFHLHQGTAWSLPAQGRPPVVIPQSKE</sequence>
<gene>
    <name evidence="5" type="ORF">AKAME5_000803700</name>
</gene>
<proteinExistence type="predicted"/>
<dbReference type="GO" id="GO:0003677">
    <property type="term" value="F:DNA binding"/>
    <property type="evidence" value="ECO:0007669"/>
    <property type="project" value="UniProtKB-KW"/>
</dbReference>
<comment type="caution">
    <text evidence="5">The sequence shown here is derived from an EMBL/GenBank/DDBJ whole genome shotgun (WGS) entry which is preliminary data.</text>
</comment>
<organism evidence="5 6">
    <name type="scientific">Lates japonicus</name>
    <name type="common">Japanese lates</name>
    <dbReference type="NCBI Taxonomy" id="270547"/>
    <lineage>
        <taxon>Eukaryota</taxon>
        <taxon>Metazoa</taxon>
        <taxon>Chordata</taxon>
        <taxon>Craniata</taxon>
        <taxon>Vertebrata</taxon>
        <taxon>Euteleostomi</taxon>
        <taxon>Actinopterygii</taxon>
        <taxon>Neopterygii</taxon>
        <taxon>Teleostei</taxon>
        <taxon>Neoteleostei</taxon>
        <taxon>Acanthomorphata</taxon>
        <taxon>Carangaria</taxon>
        <taxon>Carangaria incertae sedis</taxon>
        <taxon>Centropomidae</taxon>
        <taxon>Lates</taxon>
    </lineage>
</organism>
<keyword evidence="3" id="KW-0539">Nucleus</keyword>
<keyword evidence="2" id="KW-0238">DNA-binding</keyword>
<evidence type="ECO:0000313" key="5">
    <source>
        <dbReference type="EMBL" id="GLD55587.1"/>
    </source>
</evidence>
<dbReference type="Proteomes" id="UP001279410">
    <property type="component" value="Unassembled WGS sequence"/>
</dbReference>
<evidence type="ECO:0000256" key="2">
    <source>
        <dbReference type="ARBA" id="ARBA00023125"/>
    </source>
</evidence>
<reference evidence="5" key="1">
    <citation type="submission" date="2022-08" db="EMBL/GenBank/DDBJ databases">
        <title>Genome sequencing of akame (Lates japonicus).</title>
        <authorList>
            <person name="Hashiguchi Y."/>
            <person name="Takahashi H."/>
        </authorList>
    </citation>
    <scope>NUCLEOTIDE SEQUENCE</scope>
    <source>
        <strain evidence="5">Kochi</strain>
    </source>
</reference>